<dbReference type="SMART" id="SM00091">
    <property type="entry name" value="PAS"/>
    <property type="match status" value="1"/>
</dbReference>
<keyword evidence="8" id="KW-1185">Reference proteome</keyword>
<dbReference type="Pfam" id="PF01590">
    <property type="entry name" value="GAF"/>
    <property type="match status" value="1"/>
</dbReference>
<dbReference type="Gene3D" id="3.30.450.20">
    <property type="entry name" value="PAS domain"/>
    <property type="match status" value="1"/>
</dbReference>
<dbReference type="PROSITE" id="PS50112">
    <property type="entry name" value="PAS"/>
    <property type="match status" value="1"/>
</dbReference>
<dbReference type="InterPro" id="IPR003018">
    <property type="entry name" value="GAF"/>
</dbReference>
<dbReference type="NCBIfam" id="TIGR00254">
    <property type="entry name" value="GGDEF"/>
    <property type="match status" value="1"/>
</dbReference>
<protein>
    <recommendedName>
        <fullName evidence="3">diguanylate cyclase</fullName>
        <ecNumber evidence="3">2.7.7.65</ecNumber>
    </recommendedName>
</protein>
<dbReference type="SMART" id="SM00065">
    <property type="entry name" value="GAF"/>
    <property type="match status" value="1"/>
</dbReference>
<comment type="pathway">
    <text evidence="2">Purine metabolism; 3',5'-cyclic di-GMP biosynthesis.</text>
</comment>
<evidence type="ECO:0000256" key="3">
    <source>
        <dbReference type="ARBA" id="ARBA00012528"/>
    </source>
</evidence>
<dbReference type="SUPFAM" id="SSF55781">
    <property type="entry name" value="GAF domain-like"/>
    <property type="match status" value="1"/>
</dbReference>
<dbReference type="InterPro" id="IPR052163">
    <property type="entry name" value="DGC-Regulatory_Protein"/>
</dbReference>
<organism evidence="7 8">
    <name type="scientific">Rahnella sikkimica</name>
    <dbReference type="NCBI Taxonomy" id="1805933"/>
    <lineage>
        <taxon>Bacteria</taxon>
        <taxon>Pseudomonadati</taxon>
        <taxon>Pseudomonadota</taxon>
        <taxon>Gammaproteobacteria</taxon>
        <taxon>Enterobacterales</taxon>
        <taxon>Yersiniaceae</taxon>
        <taxon>Rahnella</taxon>
    </lineage>
</organism>
<reference evidence="8" key="1">
    <citation type="submission" date="2017-01" db="EMBL/GenBank/DDBJ databases">
        <title>Genome sequence of Rouxiella sp. ERMR1:05.</title>
        <authorList>
            <person name="Kumar R."/>
            <person name="Singh D."/>
            <person name="Kumar S."/>
        </authorList>
    </citation>
    <scope>NUCLEOTIDE SEQUENCE [LARGE SCALE GENOMIC DNA]</scope>
    <source>
        <strain evidence="8">ERMR1:05</strain>
    </source>
</reference>
<accession>A0A2L1UKP4</accession>
<dbReference type="Pfam" id="PF08447">
    <property type="entry name" value="PAS_3"/>
    <property type="match status" value="1"/>
</dbReference>
<comment type="catalytic activity">
    <reaction evidence="4">
        <text>2 GTP = 3',3'-c-di-GMP + 2 diphosphate</text>
        <dbReference type="Rhea" id="RHEA:24898"/>
        <dbReference type="ChEBI" id="CHEBI:33019"/>
        <dbReference type="ChEBI" id="CHEBI:37565"/>
        <dbReference type="ChEBI" id="CHEBI:58805"/>
        <dbReference type="EC" id="2.7.7.65"/>
    </reaction>
</comment>
<dbReference type="AlphaFoldDB" id="A0A2L1UKP4"/>
<gene>
    <name evidence="7" type="ORF">BV494_00560</name>
</gene>
<evidence type="ECO:0000259" key="5">
    <source>
        <dbReference type="PROSITE" id="PS50112"/>
    </source>
</evidence>
<dbReference type="CDD" id="cd01949">
    <property type="entry name" value="GGDEF"/>
    <property type="match status" value="1"/>
</dbReference>
<dbReference type="InterPro" id="IPR029787">
    <property type="entry name" value="Nucleotide_cyclase"/>
</dbReference>
<name>A0A2L1UKP4_9GAMM</name>
<evidence type="ECO:0000256" key="2">
    <source>
        <dbReference type="ARBA" id="ARBA00004665"/>
    </source>
</evidence>
<dbReference type="CDD" id="cd00130">
    <property type="entry name" value="PAS"/>
    <property type="match status" value="1"/>
</dbReference>
<comment type="cofactor">
    <cofactor evidence="1">
        <name>Mg(2+)</name>
        <dbReference type="ChEBI" id="CHEBI:18420"/>
    </cofactor>
</comment>
<dbReference type="PANTHER" id="PTHR46663">
    <property type="entry name" value="DIGUANYLATE CYCLASE DGCT-RELATED"/>
    <property type="match status" value="1"/>
</dbReference>
<dbReference type="EC" id="2.7.7.65" evidence="3"/>
<evidence type="ECO:0000259" key="6">
    <source>
        <dbReference type="PROSITE" id="PS50887"/>
    </source>
</evidence>
<dbReference type="InterPro" id="IPR000160">
    <property type="entry name" value="GGDEF_dom"/>
</dbReference>
<evidence type="ECO:0000256" key="4">
    <source>
        <dbReference type="ARBA" id="ARBA00034247"/>
    </source>
</evidence>
<feature type="domain" description="PAS" evidence="5">
    <location>
        <begin position="5"/>
        <end position="75"/>
    </location>
</feature>
<feature type="domain" description="GGDEF" evidence="6">
    <location>
        <begin position="319"/>
        <end position="450"/>
    </location>
</feature>
<sequence length="450" mass="50419">MESNPHAALTSFIDLMMDAVFAVDAHANIVFASASCERIFGYTPKEMVGKNMFDLMLPEDREITRNSVVGVMSGHPQFHFENRYVHKNGQVVNIMWSARWSPADQLRIGVARDITERKRSESLQSALYSISEAAHTAEDLLKLFQRIHEIVGTLLPVDNFSVTLYDNETGQLSFPYHVDEFLQTPDPFALIPGTFYAEIIHTGLPLLLTPETMVARLQELRISFGMNPFSWLGVPLKSHKGTIGVLMVKSYPGGVCYNEQDQELLQFVSTQIATVIERQKMQARLQYMAKYDPLTDLPNRGFLHDRLKDALSAARQGKDQLSLLYIDLDKFKQVNDTLGHGIGDLLLQETASRLRLCVSESDTVARVGGDEFVILLQGASLPEHAAQVSEKIRNAFNPHFTLEGHRLNIAASIGIALYPEHGNDARQLLEYADRAMYLAKNGNAQGRNND</sequence>
<dbReference type="Gene3D" id="3.30.450.40">
    <property type="match status" value="1"/>
</dbReference>
<dbReference type="InterPro" id="IPR035965">
    <property type="entry name" value="PAS-like_dom_sf"/>
</dbReference>
<dbReference type="InterPro" id="IPR029016">
    <property type="entry name" value="GAF-like_dom_sf"/>
</dbReference>
<dbReference type="InterPro" id="IPR013655">
    <property type="entry name" value="PAS_fold_3"/>
</dbReference>
<dbReference type="SUPFAM" id="SSF55073">
    <property type="entry name" value="Nucleotide cyclase"/>
    <property type="match status" value="1"/>
</dbReference>
<dbReference type="RefSeq" id="WP_104921084.1">
    <property type="nucleotide sequence ID" value="NZ_CP019062.1"/>
</dbReference>
<dbReference type="Proteomes" id="UP000239197">
    <property type="component" value="Chromosome"/>
</dbReference>
<dbReference type="InterPro" id="IPR043128">
    <property type="entry name" value="Rev_trsase/Diguanyl_cyclase"/>
</dbReference>
<proteinExistence type="predicted"/>
<evidence type="ECO:0000313" key="7">
    <source>
        <dbReference type="EMBL" id="AVF33507.1"/>
    </source>
</evidence>
<dbReference type="PROSITE" id="PS50887">
    <property type="entry name" value="GGDEF"/>
    <property type="match status" value="1"/>
</dbReference>
<dbReference type="SMART" id="SM00267">
    <property type="entry name" value="GGDEF"/>
    <property type="match status" value="1"/>
</dbReference>
<dbReference type="EMBL" id="CP019062">
    <property type="protein sequence ID" value="AVF33507.1"/>
    <property type="molecule type" value="Genomic_DNA"/>
</dbReference>
<dbReference type="NCBIfam" id="TIGR00229">
    <property type="entry name" value="sensory_box"/>
    <property type="match status" value="1"/>
</dbReference>
<dbReference type="PANTHER" id="PTHR46663:SF3">
    <property type="entry name" value="SLL0267 PROTEIN"/>
    <property type="match status" value="1"/>
</dbReference>
<dbReference type="GO" id="GO:0052621">
    <property type="term" value="F:diguanylate cyclase activity"/>
    <property type="evidence" value="ECO:0007669"/>
    <property type="project" value="UniProtKB-EC"/>
</dbReference>
<dbReference type="InterPro" id="IPR000014">
    <property type="entry name" value="PAS"/>
</dbReference>
<dbReference type="Pfam" id="PF00990">
    <property type="entry name" value="GGDEF"/>
    <property type="match status" value="1"/>
</dbReference>
<evidence type="ECO:0000256" key="1">
    <source>
        <dbReference type="ARBA" id="ARBA00001946"/>
    </source>
</evidence>
<dbReference type="KEGG" id="rox:BV494_00560"/>
<dbReference type="FunFam" id="3.30.70.270:FF:000001">
    <property type="entry name" value="Diguanylate cyclase domain protein"/>
    <property type="match status" value="1"/>
</dbReference>
<evidence type="ECO:0000313" key="8">
    <source>
        <dbReference type="Proteomes" id="UP000239197"/>
    </source>
</evidence>
<dbReference type="SUPFAM" id="SSF55785">
    <property type="entry name" value="PYP-like sensor domain (PAS domain)"/>
    <property type="match status" value="1"/>
</dbReference>
<dbReference type="OrthoDB" id="9812260at2"/>
<dbReference type="Gene3D" id="3.30.70.270">
    <property type="match status" value="1"/>
</dbReference>